<comment type="caution">
    <text evidence="4">The sequence shown here is derived from an EMBL/GenBank/DDBJ whole genome shotgun (WGS) entry which is preliminary data.</text>
</comment>
<dbReference type="PANTHER" id="PTHR46250">
    <property type="entry name" value="MYB/SANT-LIKE DNA-BINDING DOMAIN PROTEIN-RELATED"/>
    <property type="match status" value="1"/>
</dbReference>
<gene>
    <name evidence="4" type="ORF">Sradi_2516300</name>
</gene>
<evidence type="ECO:0000256" key="1">
    <source>
        <dbReference type="SAM" id="MobiDB-lite"/>
    </source>
</evidence>
<protein>
    <recommendedName>
        <fullName evidence="3">Myb/SANT-like domain-containing protein</fullName>
    </recommendedName>
</protein>
<evidence type="ECO:0000256" key="2">
    <source>
        <dbReference type="SAM" id="SignalP"/>
    </source>
</evidence>
<sequence length="309" mass="35089">MLLTYLRTVLHYACRLLWTVYVGTGYGNNLDDDGSSRPKRRGVNKERTAPRRTWTSLEEEGLINGLKSLINTGWKCDNGFRNGYLPQLEAHMNRVFPQCNIKAEPHITSKLHVWKKQYSTLVTMMTKSGLGWDESRHMVIVEDDKAWDEFVKVAPEASDAQDCYVPTAEWNPETGFHGLDEEQPQSYNMNCDPTANSSSASKRTTSSRKRKVVDTSPEIPQLVHMVSNFCETANKRIGSLTRALESEFGDPDKRGVVMQAVREISGLDENDILIVTTKLVHEPKNMEIFFSLSMESKEKMVRLILAGRI</sequence>
<feature type="domain" description="Myb/SANT-like" evidence="3">
    <location>
        <begin position="53"/>
        <end position="150"/>
    </location>
</feature>
<evidence type="ECO:0000259" key="3">
    <source>
        <dbReference type="Pfam" id="PF12776"/>
    </source>
</evidence>
<accession>A0AAW2SK73</accession>
<dbReference type="PANTHER" id="PTHR46250:SF15">
    <property type="entry name" value="OS01G0523800 PROTEIN"/>
    <property type="match status" value="1"/>
</dbReference>
<feature type="chain" id="PRO_5043498127" description="Myb/SANT-like domain-containing protein" evidence="2">
    <location>
        <begin position="26"/>
        <end position="309"/>
    </location>
</feature>
<feature type="region of interest" description="Disordered" evidence="1">
    <location>
        <begin position="31"/>
        <end position="51"/>
    </location>
</feature>
<feature type="signal peptide" evidence="2">
    <location>
        <begin position="1"/>
        <end position="25"/>
    </location>
</feature>
<keyword evidence="2" id="KW-0732">Signal</keyword>
<feature type="region of interest" description="Disordered" evidence="1">
    <location>
        <begin position="174"/>
        <end position="214"/>
    </location>
</feature>
<dbReference type="InterPro" id="IPR024752">
    <property type="entry name" value="Myb/SANT-like_dom"/>
</dbReference>
<reference evidence="4" key="2">
    <citation type="journal article" date="2024" name="Plant">
        <title>Genomic evolution and insights into agronomic trait innovations of Sesamum species.</title>
        <authorList>
            <person name="Miao H."/>
            <person name="Wang L."/>
            <person name="Qu L."/>
            <person name="Liu H."/>
            <person name="Sun Y."/>
            <person name="Le M."/>
            <person name="Wang Q."/>
            <person name="Wei S."/>
            <person name="Zheng Y."/>
            <person name="Lin W."/>
            <person name="Duan Y."/>
            <person name="Cao H."/>
            <person name="Xiong S."/>
            <person name="Wang X."/>
            <person name="Wei L."/>
            <person name="Li C."/>
            <person name="Ma Q."/>
            <person name="Ju M."/>
            <person name="Zhao R."/>
            <person name="Li G."/>
            <person name="Mu C."/>
            <person name="Tian Q."/>
            <person name="Mei H."/>
            <person name="Zhang T."/>
            <person name="Gao T."/>
            <person name="Zhang H."/>
        </authorList>
    </citation>
    <scope>NUCLEOTIDE SEQUENCE</scope>
    <source>
        <strain evidence="4">G02</strain>
    </source>
</reference>
<dbReference type="Pfam" id="PF12776">
    <property type="entry name" value="Myb_DNA-bind_3"/>
    <property type="match status" value="1"/>
</dbReference>
<organism evidence="4">
    <name type="scientific">Sesamum radiatum</name>
    <name type="common">Black benniseed</name>
    <dbReference type="NCBI Taxonomy" id="300843"/>
    <lineage>
        <taxon>Eukaryota</taxon>
        <taxon>Viridiplantae</taxon>
        <taxon>Streptophyta</taxon>
        <taxon>Embryophyta</taxon>
        <taxon>Tracheophyta</taxon>
        <taxon>Spermatophyta</taxon>
        <taxon>Magnoliopsida</taxon>
        <taxon>eudicotyledons</taxon>
        <taxon>Gunneridae</taxon>
        <taxon>Pentapetalae</taxon>
        <taxon>asterids</taxon>
        <taxon>lamiids</taxon>
        <taxon>Lamiales</taxon>
        <taxon>Pedaliaceae</taxon>
        <taxon>Sesamum</taxon>
    </lineage>
</organism>
<evidence type="ECO:0000313" key="4">
    <source>
        <dbReference type="EMBL" id="KAL0392935.1"/>
    </source>
</evidence>
<proteinExistence type="predicted"/>
<feature type="compositionally biased region" description="Polar residues" evidence="1">
    <location>
        <begin position="184"/>
        <end position="193"/>
    </location>
</feature>
<reference evidence="4" key="1">
    <citation type="submission" date="2020-06" db="EMBL/GenBank/DDBJ databases">
        <authorList>
            <person name="Li T."/>
            <person name="Hu X."/>
            <person name="Zhang T."/>
            <person name="Song X."/>
            <person name="Zhang H."/>
            <person name="Dai N."/>
            <person name="Sheng W."/>
            <person name="Hou X."/>
            <person name="Wei L."/>
        </authorList>
    </citation>
    <scope>NUCLEOTIDE SEQUENCE</scope>
    <source>
        <strain evidence="4">G02</strain>
        <tissue evidence="4">Leaf</tissue>
    </source>
</reference>
<dbReference type="EMBL" id="JACGWJ010000010">
    <property type="protein sequence ID" value="KAL0392935.1"/>
    <property type="molecule type" value="Genomic_DNA"/>
</dbReference>
<feature type="compositionally biased region" description="Low complexity" evidence="1">
    <location>
        <begin position="194"/>
        <end position="204"/>
    </location>
</feature>
<name>A0AAW2SK73_SESRA</name>
<dbReference type="AlphaFoldDB" id="A0AAW2SK73"/>